<dbReference type="AlphaFoldDB" id="A0A0J7K2X7"/>
<dbReference type="Proteomes" id="UP000036403">
    <property type="component" value="Unassembled WGS sequence"/>
</dbReference>
<evidence type="ECO:0000313" key="3">
    <source>
        <dbReference type="Proteomes" id="UP000036403"/>
    </source>
</evidence>
<gene>
    <name evidence="2" type="ORF">RF55_17340</name>
</gene>
<feature type="transmembrane region" description="Helical" evidence="1">
    <location>
        <begin position="251"/>
        <end position="276"/>
    </location>
</feature>
<sequence length="366" mass="41116">MTSLYHNVMQQKCELERQVITNVLSFATLQPDEFAYRLMKGPGYMAVTTGEAIQVIKCIPVEVTVRKAKTCYTELPVTVRNDSFFLTPKSRIVTKFGNERECSNELPTLYRIEDTWVQFTPKPQVIQSPPQQLRPMTSLSWKYLTPGPLAVSGIYSETDIEKLREHIMFPAEKPAVLNAIARGLTGHSMNNNAVSIYKLLDEDSLNRIVENTASRMWKGFMSFGSATAGVVGVLMLVRLVKFIIDITIHGYALHTVYGCSMHLLGALWSSITHLLLHLARKTTRRRADGFPDDIQSTATAPIVPPVPPTESPVISQPFVHNKVTEPNVEPNTVNTITSNSYPYEYLRERLQSLEQNPTKTSGFVLK</sequence>
<name>A0A0J7K2X7_LASNI</name>
<keyword evidence="1" id="KW-0812">Transmembrane</keyword>
<dbReference type="EMBL" id="LBMM01015773">
    <property type="protein sequence ID" value="KMQ84672.1"/>
    <property type="molecule type" value="Genomic_DNA"/>
</dbReference>
<organism evidence="2 3">
    <name type="scientific">Lasius niger</name>
    <name type="common">Black garden ant</name>
    <dbReference type="NCBI Taxonomy" id="67767"/>
    <lineage>
        <taxon>Eukaryota</taxon>
        <taxon>Metazoa</taxon>
        <taxon>Ecdysozoa</taxon>
        <taxon>Arthropoda</taxon>
        <taxon>Hexapoda</taxon>
        <taxon>Insecta</taxon>
        <taxon>Pterygota</taxon>
        <taxon>Neoptera</taxon>
        <taxon>Endopterygota</taxon>
        <taxon>Hymenoptera</taxon>
        <taxon>Apocrita</taxon>
        <taxon>Aculeata</taxon>
        <taxon>Formicoidea</taxon>
        <taxon>Formicidae</taxon>
        <taxon>Formicinae</taxon>
        <taxon>Lasius</taxon>
        <taxon>Lasius</taxon>
    </lineage>
</organism>
<reference evidence="2 3" key="1">
    <citation type="submission" date="2015-04" db="EMBL/GenBank/DDBJ databases">
        <title>Lasius niger genome sequencing.</title>
        <authorList>
            <person name="Konorov E.A."/>
            <person name="Nikitin M.A."/>
            <person name="Kirill M.V."/>
            <person name="Chang P."/>
        </authorList>
    </citation>
    <scope>NUCLEOTIDE SEQUENCE [LARGE SCALE GENOMIC DNA]</scope>
    <source>
        <tissue evidence="2">Whole</tissue>
    </source>
</reference>
<protein>
    <submittedName>
        <fullName evidence="2">Uncharacterized protein</fullName>
    </submittedName>
</protein>
<accession>A0A0J7K2X7</accession>
<comment type="caution">
    <text evidence="2">The sequence shown here is derived from an EMBL/GenBank/DDBJ whole genome shotgun (WGS) entry which is preliminary data.</text>
</comment>
<dbReference type="Pfam" id="PF24664">
    <property type="entry name" value="Monjiviricetes_fusion"/>
    <property type="match status" value="1"/>
</dbReference>
<dbReference type="OrthoDB" id="7635095at2759"/>
<keyword evidence="1" id="KW-0472">Membrane</keyword>
<keyword evidence="1" id="KW-1133">Transmembrane helix</keyword>
<dbReference type="PaxDb" id="67767-A0A0J7K2X7"/>
<proteinExistence type="predicted"/>
<keyword evidence="3" id="KW-1185">Reference proteome</keyword>
<feature type="transmembrane region" description="Helical" evidence="1">
    <location>
        <begin position="220"/>
        <end position="239"/>
    </location>
</feature>
<evidence type="ECO:0000256" key="1">
    <source>
        <dbReference type="SAM" id="Phobius"/>
    </source>
</evidence>
<evidence type="ECO:0000313" key="2">
    <source>
        <dbReference type="EMBL" id="KMQ84672.1"/>
    </source>
</evidence>